<dbReference type="Proteomes" id="UP000253951">
    <property type="component" value="Chromosome"/>
</dbReference>
<evidence type="ECO:0000256" key="1">
    <source>
        <dbReference type="SAM" id="Phobius"/>
    </source>
</evidence>
<sequence>MKTIYIILMFGAAFLALYEQSKPQEETNVVVMIAAIAAFMVGLMRLMAKVPSKNNRDKEEEDV</sequence>
<evidence type="ECO:0000313" key="3">
    <source>
        <dbReference type="Proteomes" id="UP000253951"/>
    </source>
</evidence>
<keyword evidence="1" id="KW-1133">Transmembrane helix</keyword>
<organism evidence="2 3">
    <name type="scientific">Flavobacterium arcticum</name>
    <dbReference type="NCBI Taxonomy" id="1784713"/>
    <lineage>
        <taxon>Bacteria</taxon>
        <taxon>Pseudomonadati</taxon>
        <taxon>Bacteroidota</taxon>
        <taxon>Flavobacteriia</taxon>
        <taxon>Flavobacteriales</taxon>
        <taxon>Flavobacteriaceae</taxon>
        <taxon>Flavobacterium</taxon>
    </lineage>
</organism>
<keyword evidence="1" id="KW-0472">Membrane</keyword>
<feature type="transmembrane region" description="Helical" evidence="1">
    <location>
        <begin position="31"/>
        <end position="48"/>
    </location>
</feature>
<evidence type="ECO:0000313" key="2">
    <source>
        <dbReference type="EMBL" id="AXG75272.1"/>
    </source>
</evidence>
<accession>A0A345HFB2</accession>
<keyword evidence="1" id="KW-0812">Transmembrane</keyword>
<proteinExistence type="predicted"/>
<dbReference type="EMBL" id="CP031188">
    <property type="protein sequence ID" value="AXG75272.1"/>
    <property type="molecule type" value="Genomic_DNA"/>
</dbReference>
<keyword evidence="3" id="KW-1185">Reference proteome</keyword>
<dbReference type="KEGG" id="fat:DVK85_09360"/>
<name>A0A345HFB2_9FLAO</name>
<dbReference type="RefSeq" id="WP_114679029.1">
    <property type="nucleotide sequence ID" value="NZ_CP031188.1"/>
</dbReference>
<protein>
    <submittedName>
        <fullName evidence="2">Uncharacterized protein</fullName>
    </submittedName>
</protein>
<dbReference type="AlphaFoldDB" id="A0A345HFB2"/>
<gene>
    <name evidence="2" type="ORF">DVK85_09360</name>
</gene>
<reference evidence="2 3" key="1">
    <citation type="submission" date="2018-07" db="EMBL/GenBank/DDBJ databases">
        <title>Complete genome sequence of Flavobacterium arcticum type strain SM1502T.</title>
        <authorList>
            <person name="Li Y."/>
            <person name="Li D.-D."/>
        </authorList>
    </citation>
    <scope>NUCLEOTIDE SEQUENCE [LARGE SCALE GENOMIC DNA]</scope>
    <source>
        <strain evidence="2 3">SM1502</strain>
    </source>
</reference>